<feature type="transmembrane region" description="Helical" evidence="6">
    <location>
        <begin position="7"/>
        <end position="24"/>
    </location>
</feature>
<organism evidence="7 8">
    <name type="scientific">Robbsia andropogonis</name>
    <dbReference type="NCBI Taxonomy" id="28092"/>
    <lineage>
        <taxon>Bacteria</taxon>
        <taxon>Pseudomonadati</taxon>
        <taxon>Pseudomonadota</taxon>
        <taxon>Betaproteobacteria</taxon>
        <taxon>Burkholderiales</taxon>
        <taxon>Burkholderiaceae</taxon>
        <taxon>Robbsia</taxon>
    </lineage>
</organism>
<evidence type="ECO:0000256" key="2">
    <source>
        <dbReference type="ARBA" id="ARBA00009694"/>
    </source>
</evidence>
<dbReference type="AlphaFoldDB" id="A0A0F5JV91"/>
<dbReference type="GO" id="GO:0005886">
    <property type="term" value="C:plasma membrane"/>
    <property type="evidence" value="ECO:0007669"/>
    <property type="project" value="TreeGrafter"/>
</dbReference>
<dbReference type="RefSeq" id="WP_024901907.1">
    <property type="nucleotide sequence ID" value="NZ_CADFGU010000019.1"/>
</dbReference>
<evidence type="ECO:0000256" key="5">
    <source>
        <dbReference type="ARBA" id="ARBA00023136"/>
    </source>
</evidence>
<evidence type="ECO:0000313" key="8">
    <source>
        <dbReference type="Proteomes" id="UP000033618"/>
    </source>
</evidence>
<dbReference type="PANTHER" id="PTHR43461">
    <property type="entry name" value="TRANSMEMBRANE PROTEIN 256"/>
    <property type="match status" value="1"/>
</dbReference>
<proteinExistence type="inferred from homology"/>
<feature type="transmembrane region" description="Helical" evidence="6">
    <location>
        <begin position="97"/>
        <end position="121"/>
    </location>
</feature>
<keyword evidence="8" id="KW-1185">Reference proteome</keyword>
<feature type="transmembrane region" description="Helical" evidence="6">
    <location>
        <begin position="44"/>
        <end position="61"/>
    </location>
</feature>
<keyword evidence="5 6" id="KW-0472">Membrane</keyword>
<comment type="similarity">
    <text evidence="2">Belongs to the UPF0382 family.</text>
</comment>
<keyword evidence="3 6" id="KW-0812">Transmembrane</keyword>
<evidence type="ECO:0000256" key="1">
    <source>
        <dbReference type="ARBA" id="ARBA00004141"/>
    </source>
</evidence>
<feature type="transmembrane region" description="Helical" evidence="6">
    <location>
        <begin position="68"/>
        <end position="91"/>
    </location>
</feature>
<sequence>MKDRQLLVAGAINMFIAVVAGAFGAHGLRNVVSPLMLGVWETGVTYHLIHGIALLLIALAMPHIGEKALSLCGTLMLAGIVLFSGSLYLLVLTGVRWIGVITPIGGVAFLAAWAGFAWAAWRAPNRNLQRCDD</sequence>
<name>A0A0F5JV91_9BURK</name>
<dbReference type="EMBL" id="LAQU01000032">
    <property type="protein sequence ID" value="KKB61783.1"/>
    <property type="molecule type" value="Genomic_DNA"/>
</dbReference>
<keyword evidence="4 6" id="KW-1133">Transmembrane helix</keyword>
<dbReference type="Pfam" id="PF04241">
    <property type="entry name" value="DUF423"/>
    <property type="match status" value="1"/>
</dbReference>
<evidence type="ECO:0000313" key="7">
    <source>
        <dbReference type="EMBL" id="KKB61783.1"/>
    </source>
</evidence>
<dbReference type="OrthoDB" id="9802121at2"/>
<comment type="subcellular location">
    <subcellularLocation>
        <location evidence="1">Membrane</location>
        <topology evidence="1">Multi-pass membrane protein</topology>
    </subcellularLocation>
</comment>
<gene>
    <name evidence="7" type="ORF">WM40_21365</name>
</gene>
<evidence type="ECO:0000256" key="6">
    <source>
        <dbReference type="SAM" id="Phobius"/>
    </source>
</evidence>
<dbReference type="PANTHER" id="PTHR43461:SF1">
    <property type="entry name" value="TRANSMEMBRANE PROTEIN 256"/>
    <property type="match status" value="1"/>
</dbReference>
<evidence type="ECO:0000256" key="4">
    <source>
        <dbReference type="ARBA" id="ARBA00022989"/>
    </source>
</evidence>
<dbReference type="PATRIC" id="fig|28092.6.peg.5031"/>
<dbReference type="InterPro" id="IPR006696">
    <property type="entry name" value="DUF423"/>
</dbReference>
<protein>
    <submittedName>
        <fullName evidence="7">Membrane protein</fullName>
    </submittedName>
</protein>
<accession>A0A0F5JV91</accession>
<evidence type="ECO:0000256" key="3">
    <source>
        <dbReference type="ARBA" id="ARBA00022692"/>
    </source>
</evidence>
<comment type="caution">
    <text evidence="7">The sequence shown here is derived from an EMBL/GenBank/DDBJ whole genome shotgun (WGS) entry which is preliminary data.</text>
</comment>
<reference evidence="7 8" key="1">
    <citation type="submission" date="2015-03" db="EMBL/GenBank/DDBJ databases">
        <title>Draft Genome Sequence of Burkholderia andropogonis type strain ICMP2807, isolated from Sorghum bicolor.</title>
        <authorList>
            <person name="Lopes-Santos L."/>
            <person name="Castro D.B."/>
            <person name="Ottoboni L.M."/>
            <person name="Park D."/>
            <person name="Weirc B.S."/>
            <person name="Destefano S.A."/>
        </authorList>
    </citation>
    <scope>NUCLEOTIDE SEQUENCE [LARGE SCALE GENOMIC DNA]</scope>
    <source>
        <strain evidence="7 8">ICMP2807</strain>
    </source>
</reference>
<dbReference type="Proteomes" id="UP000033618">
    <property type="component" value="Unassembled WGS sequence"/>
</dbReference>